<evidence type="ECO:0000256" key="4">
    <source>
        <dbReference type="ARBA" id="ARBA00022692"/>
    </source>
</evidence>
<comment type="subcellular location">
    <subcellularLocation>
        <location evidence="1">Membrane</location>
        <topology evidence="1">Multi-pass membrane protein</topology>
    </subcellularLocation>
</comment>
<keyword evidence="6 7" id="KW-0472">Membrane</keyword>
<feature type="domain" description="Glycosyltransferase 2-like" evidence="8">
    <location>
        <begin position="8"/>
        <end position="167"/>
    </location>
</feature>
<dbReference type="CDD" id="cd04187">
    <property type="entry name" value="DPM1_like_bac"/>
    <property type="match status" value="1"/>
</dbReference>
<evidence type="ECO:0000256" key="3">
    <source>
        <dbReference type="ARBA" id="ARBA00022679"/>
    </source>
</evidence>
<organism evidence="9 10">
    <name type="scientific">candidate division WWE3 bacterium CG08_land_8_20_14_0_20_41_10</name>
    <dbReference type="NCBI Taxonomy" id="1975085"/>
    <lineage>
        <taxon>Bacteria</taxon>
        <taxon>Katanobacteria</taxon>
    </lineage>
</organism>
<keyword evidence="4 7" id="KW-0812">Transmembrane</keyword>
<keyword evidence="2" id="KW-0328">Glycosyltransferase</keyword>
<evidence type="ECO:0000313" key="9">
    <source>
        <dbReference type="EMBL" id="PIS22099.1"/>
    </source>
</evidence>
<keyword evidence="3 9" id="KW-0808">Transferase</keyword>
<feature type="transmembrane region" description="Helical" evidence="7">
    <location>
        <begin position="231"/>
        <end position="251"/>
    </location>
</feature>
<dbReference type="AlphaFoldDB" id="A0A2H0XD58"/>
<keyword evidence="5 7" id="KW-1133">Transmembrane helix</keyword>
<dbReference type="Pfam" id="PF00535">
    <property type="entry name" value="Glycos_transf_2"/>
    <property type="match status" value="1"/>
</dbReference>
<dbReference type="SUPFAM" id="SSF53448">
    <property type="entry name" value="Nucleotide-diphospho-sugar transferases"/>
    <property type="match status" value="1"/>
</dbReference>
<reference evidence="10" key="1">
    <citation type="submission" date="2017-09" db="EMBL/GenBank/DDBJ databases">
        <title>Depth-based differentiation of microbial function through sediment-hosted aquifers and enrichment of novel symbionts in the deep terrestrial subsurface.</title>
        <authorList>
            <person name="Probst A.J."/>
            <person name="Ladd B."/>
            <person name="Jarett J.K."/>
            <person name="Geller-Mcgrath D.E."/>
            <person name="Sieber C.M.K."/>
            <person name="Emerson J.B."/>
            <person name="Anantharaman K."/>
            <person name="Thomas B.C."/>
            <person name="Malmstrom R."/>
            <person name="Stieglmeier M."/>
            <person name="Klingl A."/>
            <person name="Woyke T."/>
            <person name="Ryan C.M."/>
            <person name="Banfield J.F."/>
        </authorList>
    </citation>
    <scope>NUCLEOTIDE SEQUENCE [LARGE SCALE GENOMIC DNA]</scope>
</reference>
<comment type="caution">
    <text evidence="9">The sequence shown here is derived from an EMBL/GenBank/DDBJ whole genome shotgun (WGS) entry which is preliminary data.</text>
</comment>
<sequence length="305" mass="34767">MEKTKKISVVIPCYNEEKVLDQLFDRVTKSASLWKHSWEVICVDDGSKDATWDKLKAQSKKDPRWKTISFSRNFGQQMAISCGLNYASGDAIIIMDADLQDPPEELHRYISKWEEGYDVVYAIRTKRKEEVVRKLGYWAFYRIFPKLVNFYIPLDAGDFSVMDKKVVEVLKNMPERNRFVRVLRAWTGFKQIGLECERGKRVAGKTSYSLRKLLGLGFNGILSFSSTPLTVALYFGLFVTSLALILAVLGFVPSYSITLVSVLFLGGIQLVFLGVIGSYLSRIYDEVRGRPHWIIKDSTITPSLS</sequence>
<evidence type="ECO:0000256" key="6">
    <source>
        <dbReference type="ARBA" id="ARBA00023136"/>
    </source>
</evidence>
<evidence type="ECO:0000259" key="8">
    <source>
        <dbReference type="Pfam" id="PF00535"/>
    </source>
</evidence>
<accession>A0A2H0XD58</accession>
<dbReference type="InterPro" id="IPR001173">
    <property type="entry name" value="Glyco_trans_2-like"/>
</dbReference>
<dbReference type="GO" id="GO:0016757">
    <property type="term" value="F:glycosyltransferase activity"/>
    <property type="evidence" value="ECO:0007669"/>
    <property type="project" value="UniProtKB-KW"/>
</dbReference>
<gene>
    <name evidence="9" type="ORF">COT50_03735</name>
</gene>
<proteinExistence type="predicted"/>
<evidence type="ECO:0000313" key="10">
    <source>
        <dbReference type="Proteomes" id="UP000231252"/>
    </source>
</evidence>
<evidence type="ECO:0000256" key="1">
    <source>
        <dbReference type="ARBA" id="ARBA00004141"/>
    </source>
</evidence>
<evidence type="ECO:0000256" key="7">
    <source>
        <dbReference type="SAM" id="Phobius"/>
    </source>
</evidence>
<dbReference type="GO" id="GO:0005886">
    <property type="term" value="C:plasma membrane"/>
    <property type="evidence" value="ECO:0007669"/>
    <property type="project" value="TreeGrafter"/>
</dbReference>
<dbReference type="EMBL" id="PEYU01000083">
    <property type="protein sequence ID" value="PIS22099.1"/>
    <property type="molecule type" value="Genomic_DNA"/>
</dbReference>
<dbReference type="PANTHER" id="PTHR48090">
    <property type="entry name" value="UNDECAPRENYL-PHOSPHATE 4-DEOXY-4-FORMAMIDO-L-ARABINOSE TRANSFERASE-RELATED"/>
    <property type="match status" value="1"/>
</dbReference>
<dbReference type="PANTHER" id="PTHR48090:SF1">
    <property type="entry name" value="PROPHAGE BACTOPRENOL GLUCOSYL TRANSFERASE HOMOLOG"/>
    <property type="match status" value="1"/>
</dbReference>
<protein>
    <submittedName>
        <fullName evidence="9">Glycosyltransferase</fullName>
    </submittedName>
</protein>
<dbReference type="Gene3D" id="3.90.550.10">
    <property type="entry name" value="Spore Coat Polysaccharide Biosynthesis Protein SpsA, Chain A"/>
    <property type="match status" value="1"/>
</dbReference>
<evidence type="ECO:0000256" key="5">
    <source>
        <dbReference type="ARBA" id="ARBA00022989"/>
    </source>
</evidence>
<name>A0A2H0XD58_UNCKA</name>
<evidence type="ECO:0000256" key="2">
    <source>
        <dbReference type="ARBA" id="ARBA00022676"/>
    </source>
</evidence>
<feature type="transmembrane region" description="Helical" evidence="7">
    <location>
        <begin position="257"/>
        <end position="280"/>
    </location>
</feature>
<dbReference type="InterPro" id="IPR029044">
    <property type="entry name" value="Nucleotide-diphossugar_trans"/>
</dbReference>
<dbReference type="InterPro" id="IPR050256">
    <property type="entry name" value="Glycosyltransferase_2"/>
</dbReference>
<dbReference type="Proteomes" id="UP000231252">
    <property type="component" value="Unassembled WGS sequence"/>
</dbReference>